<keyword evidence="2" id="KW-1185">Reference proteome</keyword>
<dbReference type="Proteomes" id="UP000053257">
    <property type="component" value="Unassembled WGS sequence"/>
</dbReference>
<reference evidence="1 2" key="1">
    <citation type="journal article" date="2014" name="PLoS Genet.">
        <title>Analysis of the Phlebiopsis gigantea genome, transcriptome and secretome provides insight into its pioneer colonization strategies of wood.</title>
        <authorList>
            <person name="Hori C."/>
            <person name="Ishida T."/>
            <person name="Igarashi K."/>
            <person name="Samejima M."/>
            <person name="Suzuki H."/>
            <person name="Master E."/>
            <person name="Ferreira P."/>
            <person name="Ruiz-Duenas F.J."/>
            <person name="Held B."/>
            <person name="Canessa P."/>
            <person name="Larrondo L.F."/>
            <person name="Schmoll M."/>
            <person name="Druzhinina I.S."/>
            <person name="Kubicek C.P."/>
            <person name="Gaskell J.A."/>
            <person name="Kersten P."/>
            <person name="St John F."/>
            <person name="Glasner J."/>
            <person name="Sabat G."/>
            <person name="Splinter BonDurant S."/>
            <person name="Syed K."/>
            <person name="Yadav J."/>
            <person name="Mgbeahuruike A.C."/>
            <person name="Kovalchuk A."/>
            <person name="Asiegbu F.O."/>
            <person name="Lackner G."/>
            <person name="Hoffmeister D."/>
            <person name="Rencoret J."/>
            <person name="Gutierrez A."/>
            <person name="Sun H."/>
            <person name="Lindquist E."/>
            <person name="Barry K."/>
            <person name="Riley R."/>
            <person name="Grigoriev I.V."/>
            <person name="Henrissat B."/>
            <person name="Kues U."/>
            <person name="Berka R.M."/>
            <person name="Martinez A.T."/>
            <person name="Covert S.F."/>
            <person name="Blanchette R.A."/>
            <person name="Cullen D."/>
        </authorList>
    </citation>
    <scope>NUCLEOTIDE SEQUENCE [LARGE SCALE GENOMIC DNA]</scope>
    <source>
        <strain evidence="1 2">11061_1 CR5-6</strain>
    </source>
</reference>
<name>A0A0C3PAI0_PHLG1</name>
<dbReference type="EMBL" id="KN840735">
    <property type="protein sequence ID" value="KIP01793.1"/>
    <property type="molecule type" value="Genomic_DNA"/>
</dbReference>
<evidence type="ECO:0000313" key="2">
    <source>
        <dbReference type="Proteomes" id="UP000053257"/>
    </source>
</evidence>
<proteinExistence type="predicted"/>
<gene>
    <name evidence="1" type="ORF">PHLGIDRAFT_326585</name>
</gene>
<dbReference type="AlphaFoldDB" id="A0A0C3PAI0"/>
<dbReference type="HOGENOM" id="CLU_1372647_0_0_1"/>
<accession>A0A0C3PAI0</accession>
<sequence length="199" mass="21694">MTSSRNVEFERSSFAAERKHIGGSICSHSFAQCTFFVATSIMHRAACAYRHVIYLCPPGSPPPGLCRLPRDSQRERGARTARRVIQRTAVGCSHPGHLREHLSDARAGLGTRGSRTGEPVHLDPVLVPGLCPAESACGAVCRLRLPRGAGLAQVRPRHWPTAIRHWTARLASPEHRVLPTLVAPFGLSVVYSTVARPMI</sequence>
<organism evidence="1 2">
    <name type="scientific">Phlebiopsis gigantea (strain 11061_1 CR5-6)</name>
    <name type="common">White-rot fungus</name>
    <name type="synonym">Peniophora gigantea</name>
    <dbReference type="NCBI Taxonomy" id="745531"/>
    <lineage>
        <taxon>Eukaryota</taxon>
        <taxon>Fungi</taxon>
        <taxon>Dikarya</taxon>
        <taxon>Basidiomycota</taxon>
        <taxon>Agaricomycotina</taxon>
        <taxon>Agaricomycetes</taxon>
        <taxon>Polyporales</taxon>
        <taxon>Phanerochaetaceae</taxon>
        <taxon>Phlebiopsis</taxon>
    </lineage>
</organism>
<protein>
    <submittedName>
        <fullName evidence="1">Uncharacterized protein</fullName>
    </submittedName>
</protein>
<evidence type="ECO:0000313" key="1">
    <source>
        <dbReference type="EMBL" id="KIP01793.1"/>
    </source>
</evidence>